<name>A0A428B8T3_STRMT</name>
<reference evidence="2 3" key="1">
    <citation type="submission" date="2018-11" db="EMBL/GenBank/DDBJ databases">
        <title>Species Designations Belie Phenotypic and Genotypic Heterogeneity in Oral Streptococci.</title>
        <authorList>
            <person name="Velsko I."/>
        </authorList>
    </citation>
    <scope>NUCLEOTIDE SEQUENCE [LARGE SCALE GENOMIC DNA]</scope>
    <source>
        <strain evidence="2 3">BCC15</strain>
    </source>
</reference>
<dbReference type="SUPFAM" id="SSF47413">
    <property type="entry name" value="lambda repressor-like DNA-binding domains"/>
    <property type="match status" value="1"/>
</dbReference>
<dbReference type="Gene3D" id="1.10.260.40">
    <property type="entry name" value="lambda repressor-like DNA-binding domains"/>
    <property type="match status" value="1"/>
</dbReference>
<gene>
    <name evidence="2" type="ORF">D8865_08895</name>
</gene>
<dbReference type="Pfam" id="PF13443">
    <property type="entry name" value="HTH_26"/>
    <property type="match status" value="1"/>
</dbReference>
<evidence type="ECO:0000313" key="3">
    <source>
        <dbReference type="Proteomes" id="UP000278653"/>
    </source>
</evidence>
<evidence type="ECO:0000313" key="2">
    <source>
        <dbReference type="EMBL" id="RSI59578.1"/>
    </source>
</evidence>
<dbReference type="EMBL" id="RJNH01000013">
    <property type="protein sequence ID" value="RSI59578.1"/>
    <property type="molecule type" value="Genomic_DNA"/>
</dbReference>
<organism evidence="2 3">
    <name type="scientific">Streptococcus mitis</name>
    <dbReference type="NCBI Taxonomy" id="28037"/>
    <lineage>
        <taxon>Bacteria</taxon>
        <taxon>Bacillati</taxon>
        <taxon>Bacillota</taxon>
        <taxon>Bacilli</taxon>
        <taxon>Lactobacillales</taxon>
        <taxon>Streptococcaceae</taxon>
        <taxon>Streptococcus</taxon>
        <taxon>Streptococcus mitis group</taxon>
    </lineage>
</organism>
<proteinExistence type="predicted"/>
<feature type="domain" description="HTH cro/C1-type" evidence="1">
    <location>
        <begin position="6"/>
        <end position="61"/>
    </location>
</feature>
<dbReference type="AlphaFoldDB" id="A0A428B8T3"/>
<dbReference type="GO" id="GO:0003677">
    <property type="term" value="F:DNA binding"/>
    <property type="evidence" value="ECO:0007669"/>
    <property type="project" value="InterPro"/>
</dbReference>
<dbReference type="RefSeq" id="WP_125448029.1">
    <property type="nucleotide sequence ID" value="NZ_RJNH01000013.1"/>
</dbReference>
<dbReference type="Proteomes" id="UP000278653">
    <property type="component" value="Unassembled WGS sequence"/>
</dbReference>
<evidence type="ECO:0000259" key="1">
    <source>
        <dbReference type="PROSITE" id="PS50943"/>
    </source>
</evidence>
<dbReference type="SMART" id="SM00530">
    <property type="entry name" value="HTH_XRE"/>
    <property type="match status" value="1"/>
</dbReference>
<dbReference type="InterPro" id="IPR001387">
    <property type="entry name" value="Cro/C1-type_HTH"/>
</dbReference>
<dbReference type="CDD" id="cd00093">
    <property type="entry name" value="HTH_XRE"/>
    <property type="match status" value="1"/>
</dbReference>
<accession>A0A428B8T3</accession>
<comment type="caution">
    <text evidence="2">The sequence shown here is derived from an EMBL/GenBank/DDBJ whole genome shotgun (WGS) entry which is preliminary data.</text>
</comment>
<dbReference type="InterPro" id="IPR010982">
    <property type="entry name" value="Lambda_DNA-bd_dom_sf"/>
</dbReference>
<dbReference type="PROSITE" id="PS50943">
    <property type="entry name" value="HTH_CROC1"/>
    <property type="match status" value="1"/>
</dbReference>
<protein>
    <submittedName>
        <fullName evidence="2">Helix-turn-helix protein</fullName>
    </submittedName>
</protein>
<sequence>MVVITLKETLSDRGITQSELSKLAGLRPSTVSSLLNGSTRIEFETIEKIAKALETDDIRDIISL</sequence>